<evidence type="ECO:0000256" key="5">
    <source>
        <dbReference type="SAM" id="SignalP"/>
    </source>
</evidence>
<dbReference type="InterPro" id="IPR022790">
    <property type="entry name" value="GH26_dom"/>
</dbReference>
<feature type="domain" description="GH26" evidence="8">
    <location>
        <begin position="167"/>
        <end position="463"/>
    </location>
</feature>
<evidence type="ECO:0000259" key="8">
    <source>
        <dbReference type="PROSITE" id="PS51764"/>
    </source>
</evidence>
<evidence type="ECO:0008006" key="11">
    <source>
        <dbReference type="Google" id="ProtNLM"/>
    </source>
</evidence>
<evidence type="ECO:0000256" key="4">
    <source>
        <dbReference type="PROSITE-ProRule" id="PRU01100"/>
    </source>
</evidence>
<dbReference type="InterPro" id="IPR008979">
    <property type="entry name" value="Galactose-bd-like_sf"/>
</dbReference>
<dbReference type="VEuPathDB" id="FungiDB:Bcin02g07520"/>
<dbReference type="InterPro" id="IPR001763">
    <property type="entry name" value="Rhodanese-like_dom"/>
</dbReference>
<feature type="active site" description="Proton donor" evidence="4">
    <location>
        <position position="319"/>
    </location>
</feature>
<dbReference type="SUPFAM" id="SSF51445">
    <property type="entry name" value="(Trans)glycosidases"/>
    <property type="match status" value="1"/>
</dbReference>
<dbReference type="Pfam" id="PF16990">
    <property type="entry name" value="CBM_35"/>
    <property type="match status" value="1"/>
</dbReference>
<dbReference type="PROSITE" id="PS51175">
    <property type="entry name" value="CBM6"/>
    <property type="match status" value="1"/>
</dbReference>
<dbReference type="CDD" id="cd04086">
    <property type="entry name" value="CBM35_mannanase-like"/>
    <property type="match status" value="1"/>
</dbReference>
<evidence type="ECO:0000313" key="9">
    <source>
        <dbReference type="EMBL" id="ATZ47476.1"/>
    </source>
</evidence>
<dbReference type="Gene3D" id="2.60.120.260">
    <property type="entry name" value="Galactose-binding domain-like"/>
    <property type="match status" value="1"/>
</dbReference>
<dbReference type="RefSeq" id="XP_001551084.1">
    <property type="nucleotide sequence ID" value="XM_001551034.2"/>
</dbReference>
<dbReference type="GeneID" id="5431587"/>
<evidence type="ECO:0000256" key="3">
    <source>
        <dbReference type="ARBA" id="ARBA00023295"/>
    </source>
</evidence>
<evidence type="ECO:0000259" key="6">
    <source>
        <dbReference type="PROSITE" id="PS50206"/>
    </source>
</evidence>
<dbReference type="InterPro" id="IPR000805">
    <property type="entry name" value="Glyco_hydro_26"/>
</dbReference>
<dbReference type="KEGG" id="bfu:BCIN_02g07520"/>
<feature type="domain" description="CBM6" evidence="7">
    <location>
        <begin position="25"/>
        <end position="146"/>
    </location>
</feature>
<feature type="chain" id="PRO_5016640175" description="Glycoside hydrolase family 26 protein" evidence="5">
    <location>
        <begin position="25"/>
        <end position="471"/>
    </location>
</feature>
<proteinExistence type="inferred from homology"/>
<dbReference type="GO" id="GO:0030246">
    <property type="term" value="F:carbohydrate binding"/>
    <property type="evidence" value="ECO:0007669"/>
    <property type="project" value="InterPro"/>
</dbReference>
<feature type="active site" description="Nucleophile" evidence="4">
    <location>
        <position position="411"/>
    </location>
</feature>
<dbReference type="SUPFAM" id="SSF49785">
    <property type="entry name" value="Galactose-binding domain-like"/>
    <property type="match status" value="1"/>
</dbReference>
<dbReference type="EMBL" id="CP009806">
    <property type="protein sequence ID" value="ATZ47476.1"/>
    <property type="molecule type" value="Genomic_DNA"/>
</dbReference>
<sequence length="471" mass="51123">MRPFPLLALGSLASAAAVVDVTNGAKVEAETGILNGVTIGDNPGGFSGSGFVQGFDAATDSVTITFQSAKQALYDVVIQYASTSGEKQTTMSLNDSGGSGIVLAATSEESPWANATAGQVLLNAGTNTITFTSNWGWYFIDAVYISPSAAPAKHQVTSKLSTPNPLPITQALFNKLLSNYGNGSIFSGQSEAAEIAWLEENVGKTPAIIGLDFMDYSPSRVEHGTSSHEVEDGIAFSNRNGIVAFQWHWNAPSHLIDSAAEPWYSGFYTAATTFNLTTVLANPSSEDYALLIRDLDTIAALLLRLQAADVPVLWRPLHEAEGGWFWWGAQGPEACVALYRLMFDRFVNHHQLRNLIWVWNSVATAWYPGDDIVDILGYDSYPPAGDHGAVSVQYQALIALGKDKKMVTLPEVGNIPDPDQLELYHADWSYFVTWNGAYINTDEFNSLDFKKKVFNDPSVINLSDLGNWKSN</sequence>
<keyword evidence="3 4" id="KW-0326">Glycosidase</keyword>
<feature type="domain" description="Rhodanese" evidence="6">
    <location>
        <begin position="321"/>
        <end position="336"/>
    </location>
</feature>
<dbReference type="PRINTS" id="PR00739">
    <property type="entry name" value="GLHYDRLASE26"/>
</dbReference>
<dbReference type="Pfam" id="PF02156">
    <property type="entry name" value="Glyco_hydro_26"/>
    <property type="match status" value="1"/>
</dbReference>
<name>A0A384JA53_BOTFB</name>
<evidence type="ECO:0000313" key="10">
    <source>
        <dbReference type="Proteomes" id="UP000001798"/>
    </source>
</evidence>
<dbReference type="Proteomes" id="UP000001798">
    <property type="component" value="Chromosome 2"/>
</dbReference>
<dbReference type="OrthoDB" id="5286354at2759"/>
<dbReference type="PROSITE" id="PS51764">
    <property type="entry name" value="GH26"/>
    <property type="match status" value="1"/>
</dbReference>
<keyword evidence="10" id="KW-1185">Reference proteome</keyword>
<dbReference type="PANTHER" id="PTHR40079:SF4">
    <property type="entry name" value="GH26 DOMAIN-CONTAINING PROTEIN-RELATED"/>
    <property type="match status" value="1"/>
</dbReference>
<feature type="signal peptide" evidence="5">
    <location>
        <begin position="1"/>
        <end position="24"/>
    </location>
</feature>
<reference evidence="9 10" key="3">
    <citation type="journal article" date="2017" name="Mol. Plant Pathol.">
        <title>A gapless genome sequence of the fungus Botrytis cinerea.</title>
        <authorList>
            <person name="Van Kan J.A."/>
            <person name="Stassen J.H."/>
            <person name="Mosbach A."/>
            <person name="Van Der Lee T.A."/>
            <person name="Faino L."/>
            <person name="Farmer A.D."/>
            <person name="Papasotiriou D.G."/>
            <person name="Zhou S."/>
            <person name="Seidl M.F."/>
            <person name="Cottam E."/>
            <person name="Edel D."/>
            <person name="Hahn M."/>
            <person name="Schwartz D.C."/>
            <person name="Dietrich R.A."/>
            <person name="Widdison S."/>
            <person name="Scalliet G."/>
        </authorList>
    </citation>
    <scope>NUCLEOTIDE SEQUENCE [LARGE SCALE GENOMIC DNA]</scope>
    <source>
        <strain evidence="9 10">B05.10</strain>
    </source>
</reference>
<reference evidence="9 10" key="2">
    <citation type="journal article" date="2012" name="Eukaryot. Cell">
        <title>Genome update of Botrytis cinerea strains B05.10 and T4.</title>
        <authorList>
            <person name="Staats M."/>
            <person name="van Kan J.A."/>
        </authorList>
    </citation>
    <scope>NUCLEOTIDE SEQUENCE [LARGE SCALE GENOMIC DNA]</scope>
    <source>
        <strain evidence="9 10">B05.10</strain>
    </source>
</reference>
<dbReference type="GO" id="GO:0006080">
    <property type="term" value="P:substituted mannan metabolic process"/>
    <property type="evidence" value="ECO:0007669"/>
    <property type="project" value="InterPro"/>
</dbReference>
<comment type="similarity">
    <text evidence="1 4">Belongs to the glycosyl hydrolase 26 family.</text>
</comment>
<dbReference type="AlphaFoldDB" id="A0A384JA53"/>
<evidence type="ECO:0000256" key="1">
    <source>
        <dbReference type="ARBA" id="ARBA00007754"/>
    </source>
</evidence>
<dbReference type="PANTHER" id="PTHR40079">
    <property type="entry name" value="MANNAN ENDO-1,4-BETA-MANNOSIDASE E-RELATED"/>
    <property type="match status" value="1"/>
</dbReference>
<dbReference type="Gene3D" id="3.20.20.80">
    <property type="entry name" value="Glycosidases"/>
    <property type="match status" value="1"/>
</dbReference>
<dbReference type="PROSITE" id="PS50206">
    <property type="entry name" value="RHODANESE_3"/>
    <property type="match status" value="1"/>
</dbReference>
<accession>A0A384JA53</accession>
<dbReference type="GO" id="GO:0016985">
    <property type="term" value="F:mannan endo-1,4-beta-mannosidase activity"/>
    <property type="evidence" value="ECO:0007669"/>
    <property type="project" value="InterPro"/>
</dbReference>
<keyword evidence="5" id="KW-0732">Signal</keyword>
<gene>
    <name evidence="9" type="ORF">BCIN_02g07520</name>
</gene>
<dbReference type="InterPro" id="IPR017853">
    <property type="entry name" value="GH"/>
</dbReference>
<evidence type="ECO:0000259" key="7">
    <source>
        <dbReference type="PROSITE" id="PS51175"/>
    </source>
</evidence>
<organism evidence="9 10">
    <name type="scientific">Botryotinia fuckeliana (strain B05.10)</name>
    <name type="common">Noble rot fungus</name>
    <name type="synonym">Botrytis cinerea</name>
    <dbReference type="NCBI Taxonomy" id="332648"/>
    <lineage>
        <taxon>Eukaryota</taxon>
        <taxon>Fungi</taxon>
        <taxon>Dikarya</taxon>
        <taxon>Ascomycota</taxon>
        <taxon>Pezizomycotina</taxon>
        <taxon>Leotiomycetes</taxon>
        <taxon>Helotiales</taxon>
        <taxon>Sclerotiniaceae</taxon>
        <taxon>Botrytis</taxon>
    </lineage>
</organism>
<dbReference type="InterPro" id="IPR005084">
    <property type="entry name" value="CBM6"/>
</dbReference>
<evidence type="ECO:0000256" key="2">
    <source>
        <dbReference type="ARBA" id="ARBA00022801"/>
    </source>
</evidence>
<reference evidence="9 10" key="1">
    <citation type="journal article" date="2011" name="PLoS Genet.">
        <title>Genomic analysis of the necrotrophic fungal pathogens Sclerotinia sclerotiorum and Botrytis cinerea.</title>
        <authorList>
            <person name="Amselem J."/>
            <person name="Cuomo C.A."/>
            <person name="van Kan J.A."/>
            <person name="Viaud M."/>
            <person name="Benito E.P."/>
            <person name="Couloux A."/>
            <person name="Coutinho P.M."/>
            <person name="de Vries R.P."/>
            <person name="Dyer P.S."/>
            <person name="Fillinger S."/>
            <person name="Fournier E."/>
            <person name="Gout L."/>
            <person name="Hahn M."/>
            <person name="Kohn L."/>
            <person name="Lapalu N."/>
            <person name="Plummer K.M."/>
            <person name="Pradier J.M."/>
            <person name="Quevillon E."/>
            <person name="Sharon A."/>
            <person name="Simon A."/>
            <person name="ten Have A."/>
            <person name="Tudzynski B."/>
            <person name="Tudzynski P."/>
            <person name="Wincker P."/>
            <person name="Andrew M."/>
            <person name="Anthouard V."/>
            <person name="Beever R.E."/>
            <person name="Beffa R."/>
            <person name="Benoit I."/>
            <person name="Bouzid O."/>
            <person name="Brault B."/>
            <person name="Chen Z."/>
            <person name="Choquer M."/>
            <person name="Collemare J."/>
            <person name="Cotton P."/>
            <person name="Danchin E.G."/>
            <person name="Da Silva C."/>
            <person name="Gautier A."/>
            <person name="Giraud C."/>
            <person name="Giraud T."/>
            <person name="Gonzalez C."/>
            <person name="Grossetete S."/>
            <person name="Guldener U."/>
            <person name="Henrissat B."/>
            <person name="Howlett B.J."/>
            <person name="Kodira C."/>
            <person name="Kretschmer M."/>
            <person name="Lappartient A."/>
            <person name="Leroch M."/>
            <person name="Levis C."/>
            <person name="Mauceli E."/>
            <person name="Neuveglise C."/>
            <person name="Oeser B."/>
            <person name="Pearson M."/>
            <person name="Poulain J."/>
            <person name="Poussereau N."/>
            <person name="Quesneville H."/>
            <person name="Rascle C."/>
            <person name="Schumacher J."/>
            <person name="Segurens B."/>
            <person name="Sexton A."/>
            <person name="Silva E."/>
            <person name="Sirven C."/>
            <person name="Soanes D.M."/>
            <person name="Talbot N.J."/>
            <person name="Templeton M."/>
            <person name="Yandava C."/>
            <person name="Yarden O."/>
            <person name="Zeng Q."/>
            <person name="Rollins J.A."/>
            <person name="Lebrun M.H."/>
            <person name="Dickman M."/>
        </authorList>
    </citation>
    <scope>NUCLEOTIDE SEQUENCE [LARGE SCALE GENOMIC DNA]</scope>
    <source>
        <strain evidence="9 10">B05.10</strain>
    </source>
</reference>
<keyword evidence="2 4" id="KW-0378">Hydrolase</keyword>
<protein>
    <recommendedName>
        <fullName evidence="11">Glycoside hydrolase family 26 protein</fullName>
    </recommendedName>
</protein>
<dbReference type="OMA" id="WSGFYTR"/>